<dbReference type="Proteomes" id="UP000027451">
    <property type="component" value="Unassembled WGS sequence"/>
</dbReference>
<reference evidence="3 4" key="1">
    <citation type="submission" date="2014-03" db="EMBL/GenBank/DDBJ databases">
        <title>Draft Genome Sequences of Four Burkholderia Strains.</title>
        <authorList>
            <person name="Liu X.Y."/>
            <person name="Li C.X."/>
            <person name="Xu J.H."/>
        </authorList>
    </citation>
    <scope>NUCLEOTIDE SEQUENCE [LARGE SCALE GENOMIC DNA]</scope>
    <source>
        <strain evidence="3 4">OP-1</strain>
    </source>
</reference>
<organism evidence="3 4">
    <name type="scientific">Caballeronia zhejiangensis</name>
    <dbReference type="NCBI Taxonomy" id="871203"/>
    <lineage>
        <taxon>Bacteria</taxon>
        <taxon>Pseudomonadati</taxon>
        <taxon>Pseudomonadota</taxon>
        <taxon>Betaproteobacteria</taxon>
        <taxon>Burkholderiales</taxon>
        <taxon>Burkholderiaceae</taxon>
        <taxon>Caballeronia</taxon>
    </lineage>
</organism>
<dbReference type="InterPro" id="IPR018683">
    <property type="entry name" value="DUF2169"/>
</dbReference>
<evidence type="ECO:0000313" key="4">
    <source>
        <dbReference type="Proteomes" id="UP000027451"/>
    </source>
</evidence>
<evidence type="ECO:0000259" key="2">
    <source>
        <dbReference type="Pfam" id="PF09937"/>
    </source>
</evidence>
<evidence type="ECO:0000256" key="1">
    <source>
        <dbReference type="SAM" id="MobiDB-lite"/>
    </source>
</evidence>
<feature type="domain" description="DUF2169" evidence="2">
    <location>
        <begin position="22"/>
        <end position="307"/>
    </location>
</feature>
<protein>
    <recommendedName>
        <fullName evidence="2">DUF2169 domain-containing protein</fullName>
    </recommendedName>
</protein>
<gene>
    <name evidence="3" type="ORF">BG60_25955</name>
</gene>
<name>A0A656QN84_9BURK</name>
<evidence type="ECO:0000313" key="3">
    <source>
        <dbReference type="EMBL" id="KDR32083.1"/>
    </source>
</evidence>
<keyword evidence="4" id="KW-1185">Reference proteome</keyword>
<dbReference type="RefSeq" id="WP_008345381.1">
    <property type="nucleotide sequence ID" value="NZ_CP084288.1"/>
</dbReference>
<sequence length="332" mass="36864">MWSIENRTAYEVDTSWTRDKEGTHEWIVAVKATYDITPAGPRLADEQTPPVETAEYTGTPGRSSLRYDSDLLGPKPTTDIVLNGTAYAPGGRPSDDFLVDMRVGPVRKTLRVRGHRRWGKGMPGRMLAEPVVRLPVIYELAYGGYDAPGDDPARHGYDARNPVGRGVVGAGQSREGMAMPNFEYPSGRLDKDGPAGFGAIDSFWSPRRERAGTYDDAWMRDRSPLLPEDWSPHSLQCAPPDQQPASPLQGGEPVELINLTPAGSMSFALPKVRLAFTTRIDTRDDEHRARLSSVILEPDALRLMLVWVTVLKVEDEPDYLESTLVREKDYLS</sequence>
<dbReference type="OrthoDB" id="237820at2"/>
<proteinExistence type="predicted"/>
<dbReference type="Pfam" id="PF09937">
    <property type="entry name" value="DUF2169"/>
    <property type="match status" value="1"/>
</dbReference>
<feature type="region of interest" description="Disordered" evidence="1">
    <location>
        <begin position="39"/>
        <end position="64"/>
    </location>
</feature>
<dbReference type="EMBL" id="JFHD01000004">
    <property type="protein sequence ID" value="KDR32083.1"/>
    <property type="molecule type" value="Genomic_DNA"/>
</dbReference>
<accession>A0A656QN84</accession>
<comment type="caution">
    <text evidence="3">The sequence shown here is derived from an EMBL/GenBank/DDBJ whole genome shotgun (WGS) entry which is preliminary data.</text>
</comment>
<dbReference type="AlphaFoldDB" id="A0A656QN84"/>